<evidence type="ECO:0000259" key="3">
    <source>
        <dbReference type="Pfam" id="PF01370"/>
    </source>
</evidence>
<dbReference type="SUPFAM" id="SSF51735">
    <property type="entry name" value="NAD(P)-binding Rossmann-fold domains"/>
    <property type="match status" value="1"/>
</dbReference>
<dbReference type="GO" id="GO:0016616">
    <property type="term" value="F:oxidoreductase activity, acting on the CH-OH group of donors, NAD or NADP as acceptor"/>
    <property type="evidence" value="ECO:0007669"/>
    <property type="project" value="TreeGrafter"/>
</dbReference>
<keyword evidence="1" id="KW-0560">Oxidoreductase</keyword>
<gene>
    <name evidence="4" type="ORF">D9R08_02560</name>
</gene>
<dbReference type="FunFam" id="3.40.50.720:FF:000336">
    <property type="entry name" value="Aldehyde reductase"/>
    <property type="match status" value="1"/>
</dbReference>
<comment type="similarity">
    <text evidence="2">Belongs to the NAD(P)-dependent epimerase/dehydratase family. Dihydroflavonol-4-reductase subfamily.</text>
</comment>
<feature type="domain" description="NAD-dependent epimerase/dehydratase" evidence="3">
    <location>
        <begin position="17"/>
        <end position="259"/>
    </location>
</feature>
<protein>
    <submittedName>
        <fullName evidence="4">Aldehyde reductase</fullName>
    </submittedName>
</protein>
<dbReference type="InterPro" id="IPR036291">
    <property type="entry name" value="NAD(P)-bd_dom_sf"/>
</dbReference>
<keyword evidence="5" id="KW-1185">Reference proteome</keyword>
<dbReference type="InterPro" id="IPR001509">
    <property type="entry name" value="Epimerase_deHydtase"/>
</dbReference>
<dbReference type="PANTHER" id="PTHR10366:SF564">
    <property type="entry name" value="STEROL-4-ALPHA-CARBOXYLATE 3-DEHYDROGENASE, DECARBOXYLATING"/>
    <property type="match status" value="1"/>
</dbReference>
<evidence type="ECO:0000313" key="4">
    <source>
        <dbReference type="EMBL" id="RMA43826.1"/>
    </source>
</evidence>
<accession>A0A3L9YCS5</accession>
<reference evidence="4 5" key="1">
    <citation type="submission" date="2018-10" db="EMBL/GenBank/DDBJ databases">
        <authorList>
            <person name="Jung H.S."/>
            <person name="Jeon C.O."/>
        </authorList>
    </citation>
    <scope>NUCLEOTIDE SEQUENCE [LARGE SCALE GENOMIC DNA]</scope>
    <source>
        <strain evidence="4 5">MA-7-27</strain>
    </source>
</reference>
<sequence length="353" mass="37812">MAAMTDATEDGPAGPLVLVTGASGFIAQHVILQLLDKGYRVRGTLRRLDKAPDLRAAFAAHSDRAAGLDFAAVDLGADDGWAEAMEGVSFVQHVASPFPPNQPKDPEELIAPARDGALRALGFARAAGVKRVVLTSSMAAVAYGHAPDRPAMADETHWSNPDNLADNTAYTRSKTIAERAAWAFMDSDGGPMELATINPSAVLGPLVGRDGSASLELVTQLLTGKVPAYPDFGFEIVDVRDVAAAHLLAMERPEAAGERFLVSADYMMFREIGDVLKATLPDRARKIPSRNLPSWLFRLLATVTPAMQQVIPELGVRRRVSADKARRMLGWSARPPAESVRDCARDLIGKGLV</sequence>
<dbReference type="AlphaFoldDB" id="A0A3L9YCS5"/>
<proteinExistence type="inferred from homology"/>
<evidence type="ECO:0000256" key="1">
    <source>
        <dbReference type="ARBA" id="ARBA00023002"/>
    </source>
</evidence>
<dbReference type="PANTHER" id="PTHR10366">
    <property type="entry name" value="NAD DEPENDENT EPIMERASE/DEHYDRATASE"/>
    <property type="match status" value="1"/>
</dbReference>
<evidence type="ECO:0000313" key="5">
    <source>
        <dbReference type="Proteomes" id="UP000281343"/>
    </source>
</evidence>
<evidence type="ECO:0000256" key="2">
    <source>
        <dbReference type="ARBA" id="ARBA00023445"/>
    </source>
</evidence>
<dbReference type="Gene3D" id="3.40.50.720">
    <property type="entry name" value="NAD(P)-binding Rossmann-like Domain"/>
    <property type="match status" value="1"/>
</dbReference>
<dbReference type="OrthoDB" id="9778052at2"/>
<name>A0A3L9YCS5_9RHOB</name>
<organism evidence="4 5">
    <name type="scientific">Rhodophyticola porphyridii</name>
    <dbReference type="NCBI Taxonomy" id="1852017"/>
    <lineage>
        <taxon>Bacteria</taxon>
        <taxon>Pseudomonadati</taxon>
        <taxon>Pseudomonadota</taxon>
        <taxon>Alphaproteobacteria</taxon>
        <taxon>Rhodobacterales</taxon>
        <taxon>Roseobacteraceae</taxon>
        <taxon>Rhodophyticola</taxon>
    </lineage>
</organism>
<dbReference type="InterPro" id="IPR050425">
    <property type="entry name" value="NAD(P)_dehydrat-like"/>
</dbReference>
<dbReference type="EMBL" id="RCNT01000001">
    <property type="protein sequence ID" value="RMA43826.1"/>
    <property type="molecule type" value="Genomic_DNA"/>
</dbReference>
<comment type="caution">
    <text evidence="4">The sequence shown here is derived from an EMBL/GenBank/DDBJ whole genome shotgun (WGS) entry which is preliminary data.</text>
</comment>
<dbReference type="Proteomes" id="UP000281343">
    <property type="component" value="Unassembled WGS sequence"/>
</dbReference>
<dbReference type="Pfam" id="PF01370">
    <property type="entry name" value="Epimerase"/>
    <property type="match status" value="1"/>
</dbReference>
<dbReference type="CDD" id="cd05227">
    <property type="entry name" value="AR_SDR_e"/>
    <property type="match status" value="1"/>
</dbReference>